<accession>A0A2J6Q7Q6</accession>
<evidence type="ECO:0000259" key="1">
    <source>
        <dbReference type="Pfam" id="PF06985"/>
    </source>
</evidence>
<dbReference type="AlphaFoldDB" id="A0A2J6Q7Q6"/>
<dbReference type="Proteomes" id="UP000235672">
    <property type="component" value="Unassembled WGS sequence"/>
</dbReference>
<dbReference type="Pfam" id="PF06985">
    <property type="entry name" value="HET"/>
    <property type="match status" value="1"/>
</dbReference>
<organism evidence="2 3">
    <name type="scientific">Hyaloscypha hepaticicola</name>
    <dbReference type="NCBI Taxonomy" id="2082293"/>
    <lineage>
        <taxon>Eukaryota</taxon>
        <taxon>Fungi</taxon>
        <taxon>Dikarya</taxon>
        <taxon>Ascomycota</taxon>
        <taxon>Pezizomycotina</taxon>
        <taxon>Leotiomycetes</taxon>
        <taxon>Helotiales</taxon>
        <taxon>Hyaloscyphaceae</taxon>
        <taxon>Hyaloscypha</taxon>
    </lineage>
</organism>
<protein>
    <submittedName>
        <fullName evidence="2">HET-domain-containing protein</fullName>
    </submittedName>
</protein>
<dbReference type="OrthoDB" id="5428863at2759"/>
<name>A0A2J6Q7Q6_9HELO</name>
<feature type="domain" description="Heterokaryon incompatibility" evidence="1">
    <location>
        <begin position="228"/>
        <end position="372"/>
    </location>
</feature>
<dbReference type="PANTHER" id="PTHR33112:SF12">
    <property type="entry name" value="HETEROKARYON INCOMPATIBILITY DOMAIN-CONTAINING PROTEIN"/>
    <property type="match status" value="1"/>
</dbReference>
<proteinExistence type="predicted"/>
<dbReference type="EMBL" id="KZ613478">
    <property type="protein sequence ID" value="PMD22293.1"/>
    <property type="molecule type" value="Genomic_DNA"/>
</dbReference>
<evidence type="ECO:0000313" key="3">
    <source>
        <dbReference type="Proteomes" id="UP000235672"/>
    </source>
</evidence>
<reference evidence="2 3" key="1">
    <citation type="submission" date="2016-05" db="EMBL/GenBank/DDBJ databases">
        <title>A degradative enzymes factory behind the ericoid mycorrhizal symbiosis.</title>
        <authorList>
            <consortium name="DOE Joint Genome Institute"/>
            <person name="Martino E."/>
            <person name="Morin E."/>
            <person name="Grelet G."/>
            <person name="Kuo A."/>
            <person name="Kohler A."/>
            <person name="Daghino S."/>
            <person name="Barry K."/>
            <person name="Choi C."/>
            <person name="Cichocki N."/>
            <person name="Clum A."/>
            <person name="Copeland A."/>
            <person name="Hainaut M."/>
            <person name="Haridas S."/>
            <person name="Labutti K."/>
            <person name="Lindquist E."/>
            <person name="Lipzen A."/>
            <person name="Khouja H.-R."/>
            <person name="Murat C."/>
            <person name="Ohm R."/>
            <person name="Olson A."/>
            <person name="Spatafora J."/>
            <person name="Veneault-Fourrey C."/>
            <person name="Henrissat B."/>
            <person name="Grigoriev I."/>
            <person name="Martin F."/>
            <person name="Perotto S."/>
        </authorList>
    </citation>
    <scope>NUCLEOTIDE SEQUENCE [LARGE SCALE GENOMIC DNA]</scope>
    <source>
        <strain evidence="2 3">UAMH 7357</strain>
    </source>
</reference>
<sequence>MSLVEGDSEAEERTLRWNRALRTCLNRRIKHINVLIRNNRKRDEREFSSHVAPSSHLTKPGECEVCKKILLLFKTPLHEYKSVYLGAKDYILSLPCKAHSRLFAEVLPDRRYPEFFQSSIQGISGSKLKHKKIVLLCVASPSPIAPQSPPLNLLVSNPRLGLKSTAQMVHPQWIKHSLPRQWKEHCDCRHGTECRRVLLATLLARGRPKWIIDVWRSCLVPGSLAAEYVALSYVWGERSFVTTTKDNIDCFQSPGALSTLPLPYTIRDALGFTEMLGVRYLWVDSLCIVQDDTNAKYAEMENMSAIYVNASVTIIVSDGRDAYAGLAGLQGISFPRAYKQAIFDLDHGSKISLQQQYRHESVWSTRAWTFQESLFSNRRIIFENDCVRWECSKAFWYEDVLQRDGDGSVPMKSGAMLSSNFPDLRGLYDLVRVYNYRDLSYPEDALNAFTGIMRALSPAFKSGFLSGLPLVFFNSALLWQPQGYAVRRVARKGVSGANCLPSWSWAGWKCSIETSQIENDYIKHHSFCRSSFLHDEVVIPHVQWHSHRDLHAIGTPIPTDWYEYRKNYLNTEAAPPAGWTKHTIHESSSKFIRWPDWFLKLENEPKCFYKHESDPNSEFWYPIPLPSTTDESISIVSEPYLSCRTHRGWAFGGKYRHYRGDTPVLDLNDKNKREIGFLKLLESSPLKNGQNDDSEKKYLGQPIELVDIAIGYHHASPYPAGDRFHYVMWIEWEDKVAYRKGLGEVSMEVWEEQDPELIYLMLG</sequence>
<evidence type="ECO:0000313" key="2">
    <source>
        <dbReference type="EMBL" id="PMD22293.1"/>
    </source>
</evidence>
<dbReference type="STRING" id="1745343.A0A2J6Q7Q6"/>
<dbReference type="InterPro" id="IPR010730">
    <property type="entry name" value="HET"/>
</dbReference>
<dbReference type="PANTHER" id="PTHR33112">
    <property type="entry name" value="DOMAIN PROTEIN, PUTATIVE-RELATED"/>
    <property type="match status" value="1"/>
</dbReference>
<keyword evidence="3" id="KW-1185">Reference proteome</keyword>
<gene>
    <name evidence="2" type="ORF">NA56DRAFT_644991</name>
</gene>